<evidence type="ECO:0000256" key="4">
    <source>
        <dbReference type="ARBA" id="ARBA00022741"/>
    </source>
</evidence>
<feature type="transmembrane region" description="Helical" evidence="8">
    <location>
        <begin position="52"/>
        <end position="74"/>
    </location>
</feature>
<evidence type="ECO:0000259" key="10">
    <source>
        <dbReference type="PROSITE" id="PS50929"/>
    </source>
</evidence>
<evidence type="ECO:0000256" key="2">
    <source>
        <dbReference type="ARBA" id="ARBA00005417"/>
    </source>
</evidence>
<keyword evidence="3 8" id="KW-0812">Transmembrane</keyword>
<dbReference type="Pfam" id="PF00664">
    <property type="entry name" value="ABC_membrane"/>
    <property type="match status" value="1"/>
</dbReference>
<evidence type="ECO:0000256" key="6">
    <source>
        <dbReference type="ARBA" id="ARBA00022989"/>
    </source>
</evidence>
<dbReference type="InterPro" id="IPR011527">
    <property type="entry name" value="ABC1_TM_dom"/>
</dbReference>
<feature type="domain" description="ABC transmembrane type-1" evidence="10">
    <location>
        <begin position="16"/>
        <end position="295"/>
    </location>
</feature>
<evidence type="ECO:0000256" key="1">
    <source>
        <dbReference type="ARBA" id="ARBA00004651"/>
    </source>
</evidence>
<accession>A0ABZ2U9W9</accession>
<dbReference type="SMART" id="SM00382">
    <property type="entry name" value="AAA"/>
    <property type="match status" value="1"/>
</dbReference>
<dbReference type="Pfam" id="PF00005">
    <property type="entry name" value="ABC_tran"/>
    <property type="match status" value="1"/>
</dbReference>
<dbReference type="PANTHER" id="PTHR43394:SF1">
    <property type="entry name" value="ATP-BINDING CASSETTE SUB-FAMILY B MEMBER 10, MITOCHONDRIAL"/>
    <property type="match status" value="1"/>
</dbReference>
<keyword evidence="12" id="KW-1185">Reference proteome</keyword>
<evidence type="ECO:0000313" key="11">
    <source>
        <dbReference type="EMBL" id="WYY26557.1"/>
    </source>
</evidence>
<sequence>MKLILKYIFKYKTLLLLNIFAFLLIVCGEIYIPYLVGMKIIKSTGEKEFRNVFLILYLMVFLIICGNLIVNFCISKVASLVFQDLSTDLFKKIQTFSFIEMQQLGISALVSRSTYNVYQIMNFIITFYKTFIVAPITVIICFIIINNINPVLGYSIICSIPCFVIILLLIIRKNYFLSIQQFTQLEEMNYKIRSSITGVKIIRSLNQEKNEEKKFDKINSHFTNLIIKLFTSIISIKPIFYLLLNMSILITIKIGSCIIYDGTSVIGELYICMTYNILILSAILNFLLLFMMLPKVLIALKKIQYLFNVKPSIQNNLPQFHKLETINKLEFKNVYYRYPNTNKSVLENINLELNKSEVIAFVGKTGSGKTTLINLIPRLLDPIKGVVEINGIDIRNYDVQNLRSKIGFVSQKNILFKGTIFSNLLFGKENATSEEMLEKAKIAQSYEFIQNKTAKIHEPISELGSNLSGGQKQRLSITRVLLKQPDVYIFDDSFSALDYETDLAIRKVFFDQNKEVIILIVAQRLNSILNADKIVVLDEGKIVSVGKHEELMLKCSVYQNIASSQKIKEVLKNAKNI</sequence>
<proteinExistence type="inferred from homology"/>
<gene>
    <name evidence="11" type="ORF">AshY1_04500</name>
</gene>
<dbReference type="PROSITE" id="PS50929">
    <property type="entry name" value="ABC_TM1F"/>
    <property type="match status" value="1"/>
</dbReference>
<comment type="subcellular location">
    <subcellularLocation>
        <location evidence="1">Cell membrane</location>
        <topology evidence="1">Multi-pass membrane protein</topology>
    </subcellularLocation>
</comment>
<reference evidence="11" key="1">
    <citation type="submission" date="2024-03" db="EMBL/GenBank/DDBJ databases">
        <title>The Complete Genome of 'Candidatus Phytoplasma fraxini' AshY1 from the Ash Yellows Group.</title>
        <authorList>
            <person name="Boehm J.W."/>
            <person name="Huettel B."/>
            <person name="Schneider B."/>
            <person name="Kube M."/>
        </authorList>
    </citation>
    <scope>NUCLEOTIDE SEQUENCE [LARGE SCALE GENOMIC DNA]</scope>
    <source>
        <strain evidence="11">AshY1</strain>
    </source>
</reference>
<keyword evidence="6 8" id="KW-1133">Transmembrane helix</keyword>
<dbReference type="Gene3D" id="1.20.1560.10">
    <property type="entry name" value="ABC transporter type 1, transmembrane domain"/>
    <property type="match status" value="1"/>
</dbReference>
<dbReference type="InterPro" id="IPR036640">
    <property type="entry name" value="ABC1_TM_sf"/>
</dbReference>
<feature type="domain" description="ABC transporter" evidence="9">
    <location>
        <begin position="329"/>
        <end position="564"/>
    </location>
</feature>
<dbReference type="Proteomes" id="UP001484199">
    <property type="component" value="Chromosome"/>
</dbReference>
<evidence type="ECO:0000256" key="3">
    <source>
        <dbReference type="ARBA" id="ARBA00022692"/>
    </source>
</evidence>
<dbReference type="EMBL" id="CP146843">
    <property type="protein sequence ID" value="WYY26557.1"/>
    <property type="molecule type" value="Genomic_DNA"/>
</dbReference>
<keyword evidence="7 8" id="KW-0472">Membrane</keyword>
<dbReference type="Gene3D" id="3.40.50.300">
    <property type="entry name" value="P-loop containing nucleotide triphosphate hydrolases"/>
    <property type="match status" value="1"/>
</dbReference>
<dbReference type="InterPro" id="IPR039421">
    <property type="entry name" value="Type_1_exporter"/>
</dbReference>
<dbReference type="PROSITE" id="PS50893">
    <property type="entry name" value="ABC_TRANSPORTER_2"/>
    <property type="match status" value="1"/>
</dbReference>
<dbReference type="SUPFAM" id="SSF52540">
    <property type="entry name" value="P-loop containing nucleoside triphosphate hydrolases"/>
    <property type="match status" value="1"/>
</dbReference>
<organism evidence="11 12">
    <name type="scientific">Ash yellows phytoplasma</name>
    <dbReference type="NCBI Taxonomy" id="35780"/>
    <lineage>
        <taxon>Bacteria</taxon>
        <taxon>Bacillati</taxon>
        <taxon>Mycoplasmatota</taxon>
        <taxon>Mollicutes</taxon>
        <taxon>Acholeplasmatales</taxon>
        <taxon>Acholeplasmataceae</taxon>
        <taxon>Candidatus Phytoplasma</taxon>
        <taxon>16SrVII (Ash yellows group)</taxon>
    </lineage>
</organism>
<comment type="similarity">
    <text evidence="2">Belongs to the ABC transporter superfamily.</text>
</comment>
<feature type="transmembrane region" description="Helical" evidence="8">
    <location>
        <begin position="239"/>
        <end position="261"/>
    </location>
</feature>
<feature type="transmembrane region" description="Helical" evidence="8">
    <location>
        <begin position="120"/>
        <end position="145"/>
    </location>
</feature>
<feature type="transmembrane region" description="Helical" evidence="8">
    <location>
        <begin position="273"/>
        <end position="293"/>
    </location>
</feature>
<dbReference type="InterPro" id="IPR003593">
    <property type="entry name" value="AAA+_ATPase"/>
</dbReference>
<keyword evidence="4" id="KW-0547">Nucleotide-binding</keyword>
<feature type="transmembrane region" description="Helical" evidence="8">
    <location>
        <begin position="151"/>
        <end position="171"/>
    </location>
</feature>
<evidence type="ECO:0000256" key="5">
    <source>
        <dbReference type="ARBA" id="ARBA00022840"/>
    </source>
</evidence>
<dbReference type="GO" id="GO:0005524">
    <property type="term" value="F:ATP binding"/>
    <property type="evidence" value="ECO:0007669"/>
    <property type="project" value="UniProtKB-KW"/>
</dbReference>
<evidence type="ECO:0000256" key="8">
    <source>
        <dbReference type="SAM" id="Phobius"/>
    </source>
</evidence>
<dbReference type="InterPro" id="IPR027417">
    <property type="entry name" value="P-loop_NTPase"/>
</dbReference>
<keyword evidence="5 11" id="KW-0067">ATP-binding</keyword>
<evidence type="ECO:0000256" key="7">
    <source>
        <dbReference type="ARBA" id="ARBA00023136"/>
    </source>
</evidence>
<name>A0ABZ2U9W9_ASHYP</name>
<evidence type="ECO:0000259" key="9">
    <source>
        <dbReference type="PROSITE" id="PS50893"/>
    </source>
</evidence>
<protein>
    <submittedName>
        <fullName evidence="11">ABC transporter ATP-binding protein</fullName>
    </submittedName>
</protein>
<dbReference type="InterPro" id="IPR003439">
    <property type="entry name" value="ABC_transporter-like_ATP-bd"/>
</dbReference>
<dbReference type="PANTHER" id="PTHR43394">
    <property type="entry name" value="ATP-DEPENDENT PERMEASE MDL1, MITOCHONDRIAL"/>
    <property type="match status" value="1"/>
</dbReference>
<dbReference type="SUPFAM" id="SSF90123">
    <property type="entry name" value="ABC transporter transmembrane region"/>
    <property type="match status" value="1"/>
</dbReference>
<evidence type="ECO:0000313" key="12">
    <source>
        <dbReference type="Proteomes" id="UP001484199"/>
    </source>
</evidence>